<protein>
    <submittedName>
        <fullName evidence="1">Uncharacterized protein</fullName>
    </submittedName>
</protein>
<accession>A0A392UQL7</accession>
<organism evidence="1 2">
    <name type="scientific">Trifolium medium</name>
    <dbReference type="NCBI Taxonomy" id="97028"/>
    <lineage>
        <taxon>Eukaryota</taxon>
        <taxon>Viridiplantae</taxon>
        <taxon>Streptophyta</taxon>
        <taxon>Embryophyta</taxon>
        <taxon>Tracheophyta</taxon>
        <taxon>Spermatophyta</taxon>
        <taxon>Magnoliopsida</taxon>
        <taxon>eudicotyledons</taxon>
        <taxon>Gunneridae</taxon>
        <taxon>Pentapetalae</taxon>
        <taxon>rosids</taxon>
        <taxon>fabids</taxon>
        <taxon>Fabales</taxon>
        <taxon>Fabaceae</taxon>
        <taxon>Papilionoideae</taxon>
        <taxon>50 kb inversion clade</taxon>
        <taxon>NPAAA clade</taxon>
        <taxon>Hologalegina</taxon>
        <taxon>IRL clade</taxon>
        <taxon>Trifolieae</taxon>
        <taxon>Trifolium</taxon>
    </lineage>
</organism>
<name>A0A392UQL7_9FABA</name>
<feature type="non-terminal residue" evidence="1">
    <location>
        <position position="68"/>
    </location>
</feature>
<reference evidence="1 2" key="1">
    <citation type="journal article" date="2018" name="Front. Plant Sci.">
        <title>Red Clover (Trifolium pratense) and Zigzag Clover (T. medium) - A Picture of Genomic Similarities and Differences.</title>
        <authorList>
            <person name="Dluhosova J."/>
            <person name="Istvanek J."/>
            <person name="Nedelnik J."/>
            <person name="Repkova J."/>
        </authorList>
    </citation>
    <scope>NUCLEOTIDE SEQUENCE [LARGE SCALE GENOMIC DNA]</scope>
    <source>
        <strain evidence="2">cv. 10/8</strain>
        <tissue evidence="1">Leaf</tissue>
    </source>
</reference>
<comment type="caution">
    <text evidence="1">The sequence shown here is derived from an EMBL/GenBank/DDBJ whole genome shotgun (WGS) entry which is preliminary data.</text>
</comment>
<evidence type="ECO:0000313" key="1">
    <source>
        <dbReference type="EMBL" id="MCI75742.1"/>
    </source>
</evidence>
<evidence type="ECO:0000313" key="2">
    <source>
        <dbReference type="Proteomes" id="UP000265520"/>
    </source>
</evidence>
<dbReference type="EMBL" id="LXQA010890005">
    <property type="protein sequence ID" value="MCI75742.1"/>
    <property type="molecule type" value="Genomic_DNA"/>
</dbReference>
<dbReference type="Proteomes" id="UP000265520">
    <property type="component" value="Unassembled WGS sequence"/>
</dbReference>
<keyword evidence="2" id="KW-1185">Reference proteome</keyword>
<sequence length="68" mass="7712">MADNKPMCYYVMENGCIEEQHAMFERPNLGMKSHLKALFIRSKVNNIGVNKVLVDGGAVVNIMPHYML</sequence>
<dbReference type="AlphaFoldDB" id="A0A392UQL7"/>
<proteinExistence type="predicted"/>